<dbReference type="SUPFAM" id="SSF53474">
    <property type="entry name" value="alpha/beta-Hydrolases"/>
    <property type="match status" value="1"/>
</dbReference>
<dbReference type="GO" id="GO:0016042">
    <property type="term" value="P:lipid catabolic process"/>
    <property type="evidence" value="ECO:0007669"/>
    <property type="project" value="InterPro"/>
</dbReference>
<dbReference type="Proteomes" id="UP000190460">
    <property type="component" value="Unassembled WGS sequence"/>
</dbReference>
<dbReference type="STRING" id="92487.SAMN02745130_02516"/>
<name>A0A1T4X4H8_9GAMM</name>
<dbReference type="InterPro" id="IPR005152">
    <property type="entry name" value="Lipase_secreted"/>
</dbReference>
<evidence type="ECO:0000259" key="2">
    <source>
        <dbReference type="Pfam" id="PF12146"/>
    </source>
</evidence>
<reference evidence="3 4" key="1">
    <citation type="submission" date="2017-02" db="EMBL/GenBank/DDBJ databases">
        <authorList>
            <person name="Peterson S.W."/>
        </authorList>
    </citation>
    <scope>NUCLEOTIDE SEQUENCE [LARGE SCALE GENOMIC DNA]</scope>
    <source>
        <strain evidence="3 4">ATCC 49788</strain>
    </source>
</reference>
<dbReference type="OrthoDB" id="9798122at2"/>
<dbReference type="Pfam" id="PF12146">
    <property type="entry name" value="Hydrolase_4"/>
    <property type="match status" value="1"/>
</dbReference>
<evidence type="ECO:0000256" key="1">
    <source>
        <dbReference type="SAM" id="SignalP"/>
    </source>
</evidence>
<dbReference type="GO" id="GO:0004806">
    <property type="term" value="F:triacylglycerol lipase activity"/>
    <property type="evidence" value="ECO:0007669"/>
    <property type="project" value="InterPro"/>
</dbReference>
<dbReference type="EMBL" id="FUYB01000012">
    <property type="protein sequence ID" value="SKA84339.1"/>
    <property type="molecule type" value="Genomic_DNA"/>
</dbReference>
<accession>A0A1T4X4H8</accession>
<keyword evidence="3" id="KW-0645">Protease</keyword>
<keyword evidence="1" id="KW-0732">Signal</keyword>
<dbReference type="PROSITE" id="PS51257">
    <property type="entry name" value="PROKAR_LIPOPROTEIN"/>
    <property type="match status" value="1"/>
</dbReference>
<keyword evidence="3" id="KW-0378">Hydrolase</keyword>
<evidence type="ECO:0000313" key="3">
    <source>
        <dbReference type="EMBL" id="SKA84339.1"/>
    </source>
</evidence>
<feature type="signal peptide" evidence="1">
    <location>
        <begin position="1"/>
        <end position="29"/>
    </location>
</feature>
<dbReference type="RefSeq" id="WP_078922982.1">
    <property type="nucleotide sequence ID" value="NZ_FUYB01000012.1"/>
</dbReference>
<sequence>MRAIEPSPLKVPLITVSILLVLSCAKVNAATPNAKANAQKLASFTSEQISTAVSDLGISIPDALFKYSVSLYRLNYPTIDGYGKKVIASGVIAIPSKGINMPSPLLSFQHGTIFQDKEAPSNDLNPGAPPAILASLGYITVAADYVGYGQSKGKAHPYLLKKPSARAVTDFIKHATHWLKQTNISLNKQLFLTGYSEGGYVTMAAHQALQARPIAGLNLTASIPAAGPYHISRTLKSFTSLSTNKQTIANLADSGNDQKLSPIIVDWLTDKIMDQLIPDNSDVIFQDTIIRDYVRNGSAGVAQHNVYAWQATAPTFLFHGRNDVTVPFFNATDARDAMTARGAPNVSLIECTTTPADHEACIPEYGKALIQLLENYAQDL</sequence>
<feature type="chain" id="PRO_5011984318" evidence="1">
    <location>
        <begin position="30"/>
        <end position="380"/>
    </location>
</feature>
<keyword evidence="4" id="KW-1185">Reference proteome</keyword>
<dbReference type="InterPro" id="IPR029058">
    <property type="entry name" value="AB_hydrolase_fold"/>
</dbReference>
<evidence type="ECO:0000313" key="4">
    <source>
        <dbReference type="Proteomes" id="UP000190460"/>
    </source>
</evidence>
<dbReference type="PIRSF" id="PIRSF029171">
    <property type="entry name" value="Esterase_LipA"/>
    <property type="match status" value="1"/>
</dbReference>
<gene>
    <name evidence="3" type="ORF">SAMN02745130_02516</name>
</gene>
<dbReference type="GO" id="GO:0004177">
    <property type="term" value="F:aminopeptidase activity"/>
    <property type="evidence" value="ECO:0007669"/>
    <property type="project" value="UniProtKB-KW"/>
</dbReference>
<dbReference type="Gene3D" id="3.40.50.1820">
    <property type="entry name" value="alpha/beta hydrolase"/>
    <property type="match status" value="2"/>
</dbReference>
<dbReference type="InterPro" id="IPR022742">
    <property type="entry name" value="Hydrolase_4"/>
</dbReference>
<proteinExistence type="predicted"/>
<dbReference type="PANTHER" id="PTHR34853:SF1">
    <property type="entry name" value="LIPASE 5"/>
    <property type="match status" value="1"/>
</dbReference>
<dbReference type="PANTHER" id="PTHR34853">
    <property type="match status" value="1"/>
</dbReference>
<keyword evidence="3" id="KW-0031">Aminopeptidase</keyword>
<dbReference type="AlphaFoldDB" id="A0A1T4X4H8"/>
<protein>
    <submittedName>
        <fullName evidence="3">Serine aminopeptidase, S33</fullName>
    </submittedName>
</protein>
<organism evidence="3 4">
    <name type="scientific">Thiothrix eikelboomii</name>
    <dbReference type="NCBI Taxonomy" id="92487"/>
    <lineage>
        <taxon>Bacteria</taxon>
        <taxon>Pseudomonadati</taxon>
        <taxon>Pseudomonadota</taxon>
        <taxon>Gammaproteobacteria</taxon>
        <taxon>Thiotrichales</taxon>
        <taxon>Thiotrichaceae</taxon>
        <taxon>Thiothrix</taxon>
    </lineage>
</organism>
<feature type="domain" description="Serine aminopeptidase S33" evidence="2">
    <location>
        <begin position="133"/>
        <end position="328"/>
    </location>
</feature>